<comment type="caution">
    <text evidence="1">The sequence shown here is derived from an EMBL/GenBank/DDBJ whole genome shotgun (WGS) entry which is preliminary data.</text>
</comment>
<proteinExistence type="predicted"/>
<dbReference type="InterPro" id="IPR021333">
    <property type="entry name" value="DUF2946"/>
</dbReference>
<reference evidence="1 2" key="1">
    <citation type="submission" date="2019-02" db="EMBL/GenBank/DDBJ databases">
        <title>Dyella amyloliquefaciens sp. nov., isolated from forest soil.</title>
        <authorList>
            <person name="Gao Z.-H."/>
            <person name="Qiu L.-H."/>
        </authorList>
    </citation>
    <scope>NUCLEOTIDE SEQUENCE [LARGE SCALE GENOMIC DNA]</scope>
    <source>
        <strain evidence="1 2">KACC 12747</strain>
    </source>
</reference>
<evidence type="ECO:0000313" key="1">
    <source>
        <dbReference type="EMBL" id="TCI07329.1"/>
    </source>
</evidence>
<dbReference type="EMBL" id="SJTG01000005">
    <property type="protein sequence ID" value="TCI07329.1"/>
    <property type="molecule type" value="Genomic_DNA"/>
</dbReference>
<sequence>MIRSRAHRRFVAWLAIAAMWLMIVAPAVSRTLPAAWSMPDLGAWCGDHNTNPTHPSSPQPHDFVLEKCGYCGLLSDSPTLTGAAWHPPILPPVVAMPHGRVIALPGMRHSELAAAPRGPPAFVHA</sequence>
<dbReference type="Pfam" id="PF11162">
    <property type="entry name" value="DUF2946"/>
    <property type="match status" value="1"/>
</dbReference>
<organism evidence="1 2">
    <name type="scientific">Dyella soli</name>
    <dbReference type="NCBI Taxonomy" id="522319"/>
    <lineage>
        <taxon>Bacteria</taxon>
        <taxon>Pseudomonadati</taxon>
        <taxon>Pseudomonadota</taxon>
        <taxon>Gammaproteobacteria</taxon>
        <taxon>Lysobacterales</taxon>
        <taxon>Rhodanobacteraceae</taxon>
        <taxon>Dyella</taxon>
    </lineage>
</organism>
<dbReference type="RefSeq" id="WP_131412637.1">
    <property type="nucleotide sequence ID" value="NZ_SJTG01000005.1"/>
</dbReference>
<protein>
    <submittedName>
        <fullName evidence="1">DUF2946 domain-containing protein</fullName>
    </submittedName>
</protein>
<name>A0A4R0YND3_9GAMM</name>
<dbReference type="Proteomes" id="UP000291822">
    <property type="component" value="Unassembled WGS sequence"/>
</dbReference>
<evidence type="ECO:0000313" key="2">
    <source>
        <dbReference type="Proteomes" id="UP000291822"/>
    </source>
</evidence>
<gene>
    <name evidence="1" type="ORF">EZM97_32590</name>
</gene>
<accession>A0A4R0YND3</accession>
<dbReference type="AlphaFoldDB" id="A0A4R0YND3"/>
<keyword evidence="2" id="KW-1185">Reference proteome</keyword>